<dbReference type="Proteomes" id="UP000785679">
    <property type="component" value="Unassembled WGS sequence"/>
</dbReference>
<dbReference type="CDD" id="cd23767">
    <property type="entry name" value="IQCD"/>
    <property type="match status" value="1"/>
</dbReference>
<dbReference type="OrthoDB" id="10653651at2759"/>
<sequence length="436" mass="50849">MADFDTLPLSRYEIEATFRQICFENLQTLAFNEESIALKQAAILEVIRAVEVTQSKVVDGKCLNLRIDLRELHLIYPSHLITFFNKKSLWNRIQDQKSDIPLNTTLTQLMRLYVILCFHQQPQVCSQYFPIRVVEYSKQLKPLMSVTLTKKHQPLLMIGPMGMGIANDHGHPEVKCSKHKKQAMIIGYQQIKDLHSMISNPGALGMGSITYRDEAAAKRQIQILYTDSKIVQGEETSLRIVVESDKCQEIIRLIKDYMKEPQEVGWDSQNRRPKDLDQLLISISQNPLQIADSPFKRDRTLPDEYQIYLSIYDRLDHIFNNPVSLKQVLTLNKQGYYNLANYAYYNVLQDPYERHQLTIIANCAKYCSILALRKYIRKQVVKMQAAARGYLVRERLKKGEKWLMVQYAARMIQKVYRGYLVRKGIIEYYLSLQIQK</sequence>
<dbReference type="PROSITE" id="PS50096">
    <property type="entry name" value="IQ"/>
    <property type="match status" value="2"/>
</dbReference>
<dbReference type="AlphaFoldDB" id="A0A8J8NU44"/>
<dbReference type="EMBL" id="RRYP01007730">
    <property type="protein sequence ID" value="TNV80274.1"/>
    <property type="molecule type" value="Genomic_DNA"/>
</dbReference>
<proteinExistence type="predicted"/>
<protein>
    <submittedName>
        <fullName evidence="1">Uncharacterized protein</fullName>
    </submittedName>
</protein>
<dbReference type="InterPro" id="IPR000048">
    <property type="entry name" value="IQ_motif_EF-hand-BS"/>
</dbReference>
<evidence type="ECO:0000313" key="1">
    <source>
        <dbReference type="EMBL" id="TNV80274.1"/>
    </source>
</evidence>
<organism evidence="1 2">
    <name type="scientific">Halteria grandinella</name>
    <dbReference type="NCBI Taxonomy" id="5974"/>
    <lineage>
        <taxon>Eukaryota</taxon>
        <taxon>Sar</taxon>
        <taxon>Alveolata</taxon>
        <taxon>Ciliophora</taxon>
        <taxon>Intramacronucleata</taxon>
        <taxon>Spirotrichea</taxon>
        <taxon>Stichotrichia</taxon>
        <taxon>Sporadotrichida</taxon>
        <taxon>Halteriidae</taxon>
        <taxon>Halteria</taxon>
    </lineage>
</organism>
<accession>A0A8J8NU44</accession>
<dbReference type="Gene3D" id="1.20.5.190">
    <property type="match status" value="1"/>
</dbReference>
<reference evidence="1" key="1">
    <citation type="submission" date="2019-06" db="EMBL/GenBank/DDBJ databases">
        <authorList>
            <person name="Zheng W."/>
        </authorList>
    </citation>
    <scope>NUCLEOTIDE SEQUENCE</scope>
    <source>
        <strain evidence="1">QDHG01</strain>
    </source>
</reference>
<gene>
    <name evidence="1" type="ORF">FGO68_gene11178</name>
</gene>
<keyword evidence="2" id="KW-1185">Reference proteome</keyword>
<dbReference type="Pfam" id="PF00612">
    <property type="entry name" value="IQ"/>
    <property type="match status" value="2"/>
</dbReference>
<evidence type="ECO:0000313" key="2">
    <source>
        <dbReference type="Proteomes" id="UP000785679"/>
    </source>
</evidence>
<comment type="caution">
    <text evidence="1">The sequence shown here is derived from an EMBL/GenBank/DDBJ whole genome shotgun (WGS) entry which is preliminary data.</text>
</comment>
<name>A0A8J8NU44_HALGN</name>
<dbReference type="SMART" id="SM00015">
    <property type="entry name" value="IQ"/>
    <property type="match status" value="2"/>
</dbReference>